<feature type="transmembrane region" description="Helical" evidence="2">
    <location>
        <begin position="743"/>
        <end position="761"/>
    </location>
</feature>
<evidence type="ECO:0000256" key="1">
    <source>
        <dbReference type="SAM" id="MobiDB-lite"/>
    </source>
</evidence>
<accession>A0ABW3FXT1</accession>
<feature type="transmembrane region" description="Helical" evidence="2">
    <location>
        <begin position="891"/>
        <end position="908"/>
    </location>
</feature>
<dbReference type="EMBL" id="JBHTIW010000029">
    <property type="protein sequence ID" value="MFD0923154.1"/>
    <property type="molecule type" value="Genomic_DNA"/>
</dbReference>
<proteinExistence type="predicted"/>
<sequence length="1303" mass="143580">MLYRNTRTYSVVDAEPVFPDDRSEKAAATLPKTVTLVTPDPADPSRDQLYIGPYPLRRKDFSYQPERRLVEFRTHDGTTGISGSFEFSRLRLEAFGTIEYGDVPFTVRLVVKPQTYHVRVCEGAAFFSGDGGDYISWNVDSDEWKNGEWSKDAVLHFTYGVKQAPAQRGDDPELVFTAKFRDYKSGEVWEPPTDEITGGVRKAEDGTDEITFSHLYGRPPQSVNNLFPYRLRAVMAPFSDTFEGGMAVDIDGDKVVYGIQGEWSGGRIGGMYYLKALTKQTDAPHAVIAVHDDTMYINDVPVKSRVQGRKLVWWGYQTNKDVPLPESGSLTFSPDGEQIVATEGLKAEGRRVDPETAAQASPGVAGTGIFIAKRTVSYRTLSVTALLNMTPHDVEDGKVHDAVQKAAMEDSHQILVSRMDPDLRAKFIAANPPLLDPAVEAIARQPVDGINPTTWYAGLSESYVAGALRAHSDNPGARKLNGRRANEWFRKQCETGKVMSAHTRALYVRHLEKRYTTFRDYLDDQKNKAEEYKPQIDETVAKWVSRARNSFSASNDEDKEKLEEVITRYQNLGTYAKDQKRYWAFALFATATSVSQLNKYLGNILNGDSGLAVAKEVEKVAALLGALDPSGKIAGEYMYVLGAFNITSLLPQLSDYATSHDYLAAAVRETIQKFIEKYQNSDDEEMRKLAKELAEKATAENIRDLLGVLSSVSRLSGEWAGLIVRYEEAVGKQFPKLVGIARVISYAAAAAMIYFFAAGVVDWDEVPDQQKAVIIATTVSMVAQMASIVIRNGLAAYEVFKSGYGFMSIGRALLGQSYIGKISLDGLGGFRSWLLQSGMPRNTYNLKMGQQAIQAGVSSATIPGAGSGVSKVSAIHKIFGRNLTEFMSTRFTAALALVGMGISIWSLVEGSGDPYETTANALFLAASTLQFVASAGAWAVSAGLLGSLGGFAISTMLTLISVLGVVALIAGVVFLILWWTRPRETEVEKFAARSNFYSPQEVDIDDFEIYEPSGGGSARVALSMAAHGDDKRCMRIEENRTLSQKPFDKTARTAFYLHVDEEGRAMLRSPVVQDGTIRAVDLVLDDNGKLVVQDAATTDRETDEKKKKRARWRAELQGGIEREQIPSPDGGGKQTDVLKAARFRLYNEYWYLQTGKKRYLDTDGTTGWKATDGSGATVRLRMEVLGFEGLRMNDIHWTTNRRNLEQYPSFEVPGSQPIAFSLSPALPADSNLEFDSGTGRIRMKPSTKVKPVPKGTYTLTAKGPQNQDSVEFTFEVSDPAKLMPPEAVTPEPRRAEESLVGVS</sequence>
<reference evidence="4" key="1">
    <citation type="journal article" date="2019" name="Int. J. Syst. Evol. Microbiol.">
        <title>The Global Catalogue of Microorganisms (GCM) 10K type strain sequencing project: providing services to taxonomists for standard genome sequencing and annotation.</title>
        <authorList>
            <consortium name="The Broad Institute Genomics Platform"/>
            <consortium name="The Broad Institute Genome Sequencing Center for Infectious Disease"/>
            <person name="Wu L."/>
            <person name="Ma J."/>
        </authorList>
    </citation>
    <scope>NUCLEOTIDE SEQUENCE [LARGE SCALE GENOMIC DNA]</scope>
    <source>
        <strain evidence="4">CCUG 56401</strain>
    </source>
</reference>
<dbReference type="RefSeq" id="WP_345601112.1">
    <property type="nucleotide sequence ID" value="NZ_BAABLT010000028.1"/>
</dbReference>
<keyword evidence="2" id="KW-1133">Transmembrane helix</keyword>
<evidence type="ECO:0000313" key="4">
    <source>
        <dbReference type="Proteomes" id="UP001597018"/>
    </source>
</evidence>
<name>A0ABW3FXT1_9PSEU</name>
<dbReference type="Proteomes" id="UP001597018">
    <property type="component" value="Unassembled WGS sequence"/>
</dbReference>
<keyword evidence="4" id="KW-1185">Reference proteome</keyword>
<organism evidence="3 4">
    <name type="scientific">Saccharopolyspora rosea</name>
    <dbReference type="NCBI Taxonomy" id="524884"/>
    <lineage>
        <taxon>Bacteria</taxon>
        <taxon>Bacillati</taxon>
        <taxon>Actinomycetota</taxon>
        <taxon>Actinomycetes</taxon>
        <taxon>Pseudonocardiales</taxon>
        <taxon>Pseudonocardiaceae</taxon>
        <taxon>Saccharopolyspora</taxon>
    </lineage>
</organism>
<feature type="transmembrane region" description="Helical" evidence="2">
    <location>
        <begin position="957"/>
        <end position="979"/>
    </location>
</feature>
<feature type="region of interest" description="Disordered" evidence="1">
    <location>
        <begin position="1278"/>
        <end position="1303"/>
    </location>
</feature>
<protein>
    <submittedName>
        <fullName evidence="3">Uncharacterized protein</fullName>
    </submittedName>
</protein>
<keyword evidence="2" id="KW-0472">Membrane</keyword>
<gene>
    <name evidence="3" type="ORF">ACFQ16_25700</name>
</gene>
<comment type="caution">
    <text evidence="3">The sequence shown here is derived from an EMBL/GenBank/DDBJ whole genome shotgun (WGS) entry which is preliminary data.</text>
</comment>
<evidence type="ECO:0000256" key="2">
    <source>
        <dbReference type="SAM" id="Phobius"/>
    </source>
</evidence>
<evidence type="ECO:0000313" key="3">
    <source>
        <dbReference type="EMBL" id="MFD0923154.1"/>
    </source>
</evidence>
<keyword evidence="2" id="KW-0812">Transmembrane</keyword>
<feature type="transmembrane region" description="Helical" evidence="2">
    <location>
        <begin position="920"/>
        <end position="945"/>
    </location>
</feature>